<keyword evidence="1" id="KW-0812">Transmembrane</keyword>
<sequence>MLIENIIFRLQILSSGAMSRNSSSLGPLLEDPSTAPRAHNVPALVFGVALIVTITGGNVLVCVSVYLEKALKTSTNYFIITCGHCLISIWS</sequence>
<proteinExistence type="predicted"/>
<accession>A0A3B4B3J9</accession>
<evidence type="ECO:0000256" key="1">
    <source>
        <dbReference type="SAM" id="Phobius"/>
    </source>
</evidence>
<reference evidence="2" key="2">
    <citation type="submission" date="2025-09" db="UniProtKB">
        <authorList>
            <consortium name="Ensembl"/>
        </authorList>
    </citation>
    <scope>IDENTIFICATION</scope>
</reference>
<dbReference type="Proteomes" id="UP000261520">
    <property type="component" value="Unplaced"/>
</dbReference>
<protein>
    <recommendedName>
        <fullName evidence="4">G-protein coupled receptors family 1 profile domain-containing protein</fullName>
    </recommendedName>
</protein>
<keyword evidence="1" id="KW-0472">Membrane</keyword>
<feature type="transmembrane region" description="Helical" evidence="1">
    <location>
        <begin position="43"/>
        <end position="67"/>
    </location>
</feature>
<keyword evidence="1" id="KW-1133">Transmembrane helix</keyword>
<name>A0A3B4B3J9_9GOBI</name>
<dbReference type="AlphaFoldDB" id="A0A3B4B3J9"/>
<reference evidence="2" key="1">
    <citation type="submission" date="2025-08" db="UniProtKB">
        <authorList>
            <consortium name="Ensembl"/>
        </authorList>
    </citation>
    <scope>IDENTIFICATION</scope>
</reference>
<keyword evidence="3" id="KW-1185">Reference proteome</keyword>
<organism evidence="2 3">
    <name type="scientific">Periophthalmus magnuspinnatus</name>
    <dbReference type="NCBI Taxonomy" id="409849"/>
    <lineage>
        <taxon>Eukaryota</taxon>
        <taxon>Metazoa</taxon>
        <taxon>Chordata</taxon>
        <taxon>Craniata</taxon>
        <taxon>Vertebrata</taxon>
        <taxon>Euteleostomi</taxon>
        <taxon>Actinopterygii</taxon>
        <taxon>Neopterygii</taxon>
        <taxon>Teleostei</taxon>
        <taxon>Neoteleostei</taxon>
        <taxon>Acanthomorphata</taxon>
        <taxon>Gobiaria</taxon>
        <taxon>Gobiiformes</taxon>
        <taxon>Gobioidei</taxon>
        <taxon>Gobiidae</taxon>
        <taxon>Oxudercinae</taxon>
        <taxon>Periophthalmus</taxon>
    </lineage>
</organism>
<dbReference type="SUPFAM" id="SSF81321">
    <property type="entry name" value="Family A G protein-coupled receptor-like"/>
    <property type="match status" value="1"/>
</dbReference>
<dbReference type="STRING" id="409849.ENSPMGP00000023136"/>
<dbReference type="Ensembl" id="ENSPMGT00000024647.1">
    <property type="protein sequence ID" value="ENSPMGP00000023136.1"/>
    <property type="gene ID" value="ENSPMGG00000018723.1"/>
</dbReference>
<evidence type="ECO:0008006" key="4">
    <source>
        <dbReference type="Google" id="ProtNLM"/>
    </source>
</evidence>
<evidence type="ECO:0000313" key="3">
    <source>
        <dbReference type="Proteomes" id="UP000261520"/>
    </source>
</evidence>
<evidence type="ECO:0000313" key="2">
    <source>
        <dbReference type="Ensembl" id="ENSPMGP00000023136.1"/>
    </source>
</evidence>
<dbReference type="Gene3D" id="1.20.1070.10">
    <property type="entry name" value="Rhodopsin 7-helix transmembrane proteins"/>
    <property type="match status" value="1"/>
</dbReference>